<dbReference type="EMBL" id="JAWDGP010001453">
    <property type="protein sequence ID" value="KAK3791686.1"/>
    <property type="molecule type" value="Genomic_DNA"/>
</dbReference>
<protein>
    <submittedName>
        <fullName evidence="1">Uncharacterized protein</fullName>
    </submittedName>
</protein>
<proteinExistence type="predicted"/>
<reference evidence="1" key="1">
    <citation type="journal article" date="2023" name="G3 (Bethesda)">
        <title>A reference genome for the long-term kleptoplast-retaining sea slug Elysia crispata morphotype clarki.</title>
        <authorList>
            <person name="Eastman K.E."/>
            <person name="Pendleton A.L."/>
            <person name="Shaikh M.A."/>
            <person name="Suttiyut T."/>
            <person name="Ogas R."/>
            <person name="Tomko P."/>
            <person name="Gavelis G."/>
            <person name="Widhalm J.R."/>
            <person name="Wisecaver J.H."/>
        </authorList>
    </citation>
    <scope>NUCLEOTIDE SEQUENCE</scope>
    <source>
        <strain evidence="1">ECLA1</strain>
    </source>
</reference>
<accession>A0AAE1E2B0</accession>
<comment type="caution">
    <text evidence="1">The sequence shown here is derived from an EMBL/GenBank/DDBJ whole genome shotgun (WGS) entry which is preliminary data.</text>
</comment>
<name>A0AAE1E2B0_9GAST</name>
<dbReference type="AlphaFoldDB" id="A0AAE1E2B0"/>
<gene>
    <name evidence="1" type="ORF">RRG08_004437</name>
</gene>
<evidence type="ECO:0000313" key="2">
    <source>
        <dbReference type="Proteomes" id="UP001283361"/>
    </source>
</evidence>
<organism evidence="1 2">
    <name type="scientific">Elysia crispata</name>
    <name type="common">lettuce slug</name>
    <dbReference type="NCBI Taxonomy" id="231223"/>
    <lineage>
        <taxon>Eukaryota</taxon>
        <taxon>Metazoa</taxon>
        <taxon>Spiralia</taxon>
        <taxon>Lophotrochozoa</taxon>
        <taxon>Mollusca</taxon>
        <taxon>Gastropoda</taxon>
        <taxon>Heterobranchia</taxon>
        <taxon>Euthyneura</taxon>
        <taxon>Panpulmonata</taxon>
        <taxon>Sacoglossa</taxon>
        <taxon>Placobranchoidea</taxon>
        <taxon>Plakobranchidae</taxon>
        <taxon>Elysia</taxon>
    </lineage>
</organism>
<keyword evidence="2" id="KW-1185">Reference proteome</keyword>
<sequence>MSKCVVLSCASSIPLSQSNSDFIDPGCFAASLAQIPEPSTSRCSQPYDCLVHPVEQLKDGKNSLPSPHQRSYICIFSFHEFTSVPQVEPKRTNHIQCFSVELIVLLQISSCLPTN</sequence>
<evidence type="ECO:0000313" key="1">
    <source>
        <dbReference type="EMBL" id="KAK3791686.1"/>
    </source>
</evidence>
<dbReference type="Proteomes" id="UP001283361">
    <property type="component" value="Unassembled WGS sequence"/>
</dbReference>